<evidence type="ECO:0000313" key="1">
    <source>
        <dbReference type="EMBL" id="PQD95549.1"/>
    </source>
</evidence>
<organism evidence="1 2">
    <name type="scientific">Pradoshia eiseniae</name>
    <dbReference type="NCBI Taxonomy" id="2064768"/>
    <lineage>
        <taxon>Bacteria</taxon>
        <taxon>Bacillati</taxon>
        <taxon>Bacillota</taxon>
        <taxon>Bacilli</taxon>
        <taxon>Bacillales</taxon>
        <taxon>Bacillaceae</taxon>
        <taxon>Pradoshia</taxon>
    </lineage>
</organism>
<protein>
    <submittedName>
        <fullName evidence="1">Uncharacterized protein</fullName>
    </submittedName>
</protein>
<sequence>MECPLCNGLCVMEETCTSCGTDLSDMGRVMDYDDDYSAYLNIATQKQNDGDVHSTKENLCYHLFFCKGCGKDLTAAIVEI</sequence>
<evidence type="ECO:0000313" key="2">
    <source>
        <dbReference type="Proteomes" id="UP000239663"/>
    </source>
</evidence>
<accession>A0A2S7N0K4</accession>
<proteinExistence type="predicted"/>
<gene>
    <name evidence="1" type="ORF">CYL18_09710</name>
</gene>
<reference evidence="1 2" key="1">
    <citation type="submission" date="2017-12" db="EMBL/GenBank/DDBJ databases">
        <title>Taxonomic description and draft genome of Pradoshia cofamensis Gen. nov., sp. nov., a thermotolerant bacillale isolated from anterior gut of earthworm Eisenia fetida.</title>
        <authorList>
            <person name="Saha T."/>
            <person name="Chakraborty R."/>
        </authorList>
    </citation>
    <scope>NUCLEOTIDE SEQUENCE [LARGE SCALE GENOMIC DNA]</scope>
    <source>
        <strain evidence="1 2">EAG3</strain>
    </source>
</reference>
<dbReference type="AlphaFoldDB" id="A0A2S7N0K4"/>
<dbReference type="RefSeq" id="WP_104849304.1">
    <property type="nucleotide sequence ID" value="NZ_PKOZ01000004.1"/>
</dbReference>
<dbReference type="EMBL" id="PKOZ01000004">
    <property type="protein sequence ID" value="PQD95549.1"/>
    <property type="molecule type" value="Genomic_DNA"/>
</dbReference>
<keyword evidence="2" id="KW-1185">Reference proteome</keyword>
<dbReference type="Proteomes" id="UP000239663">
    <property type="component" value="Unassembled WGS sequence"/>
</dbReference>
<dbReference type="OrthoDB" id="1683552at2"/>
<comment type="caution">
    <text evidence="1">The sequence shown here is derived from an EMBL/GenBank/DDBJ whole genome shotgun (WGS) entry which is preliminary data.</text>
</comment>
<name>A0A2S7N0K4_9BACI</name>